<evidence type="ECO:0000313" key="7">
    <source>
        <dbReference type="EMBL" id="KAK3609166.1"/>
    </source>
</evidence>
<evidence type="ECO:0000256" key="2">
    <source>
        <dbReference type="ARBA" id="ARBA00023002"/>
    </source>
</evidence>
<evidence type="ECO:0000256" key="1">
    <source>
        <dbReference type="ARBA" id="ARBA00005310"/>
    </source>
</evidence>
<dbReference type="InterPro" id="IPR051043">
    <property type="entry name" value="Sulfatase_Mod_Factor_Kinase"/>
</dbReference>
<accession>A0AAE0WC38</accession>
<organism evidence="7 8">
    <name type="scientific">Potamilus streckersoni</name>
    <dbReference type="NCBI Taxonomy" id="2493646"/>
    <lineage>
        <taxon>Eukaryota</taxon>
        <taxon>Metazoa</taxon>
        <taxon>Spiralia</taxon>
        <taxon>Lophotrochozoa</taxon>
        <taxon>Mollusca</taxon>
        <taxon>Bivalvia</taxon>
        <taxon>Autobranchia</taxon>
        <taxon>Heteroconchia</taxon>
        <taxon>Palaeoheterodonta</taxon>
        <taxon>Unionida</taxon>
        <taxon>Unionoidea</taxon>
        <taxon>Unionidae</taxon>
        <taxon>Ambleminae</taxon>
        <taxon>Lampsilini</taxon>
        <taxon>Potamilus</taxon>
    </lineage>
</organism>
<dbReference type="SUPFAM" id="SSF56436">
    <property type="entry name" value="C-type lectin-like"/>
    <property type="match status" value="2"/>
</dbReference>
<comment type="similarity">
    <text evidence="1">Belongs to the sulfatase-modifying factor family.</text>
</comment>
<dbReference type="GO" id="GO:0120147">
    <property type="term" value="F:formylglycine-generating oxidase activity"/>
    <property type="evidence" value="ECO:0007669"/>
    <property type="project" value="TreeGrafter"/>
</dbReference>
<keyword evidence="3" id="KW-0408">Iron</keyword>
<dbReference type="Pfam" id="PF03781">
    <property type="entry name" value="FGE-sulfatase"/>
    <property type="match status" value="1"/>
</dbReference>
<protein>
    <recommendedName>
        <fullName evidence="9">5-histidylcysteine sulfoxide synthase</fullName>
    </recommendedName>
</protein>
<evidence type="ECO:0000259" key="5">
    <source>
        <dbReference type="Pfam" id="PF03781"/>
    </source>
</evidence>
<feature type="domain" description="DinB-like" evidence="6">
    <location>
        <begin position="32"/>
        <end position="170"/>
    </location>
</feature>
<evidence type="ECO:0000256" key="3">
    <source>
        <dbReference type="ARBA" id="ARBA00023004"/>
    </source>
</evidence>
<dbReference type="InterPro" id="IPR027577">
    <property type="entry name" value="OvoA_Nterm"/>
</dbReference>
<dbReference type="InterPro" id="IPR024775">
    <property type="entry name" value="DinB-like"/>
</dbReference>
<keyword evidence="8" id="KW-1185">Reference proteome</keyword>
<name>A0AAE0WC38_9BIVA</name>
<dbReference type="InterPro" id="IPR016187">
    <property type="entry name" value="CTDL_fold"/>
</dbReference>
<evidence type="ECO:0000259" key="6">
    <source>
        <dbReference type="Pfam" id="PF12867"/>
    </source>
</evidence>
<feature type="domain" description="Sulfatase-modifying factor enzyme-like" evidence="5">
    <location>
        <begin position="366"/>
        <end position="562"/>
    </location>
</feature>
<proteinExistence type="inferred from homology"/>
<dbReference type="PANTHER" id="PTHR23150">
    <property type="entry name" value="SULFATASE MODIFYING FACTOR 1, 2"/>
    <property type="match status" value="1"/>
</dbReference>
<dbReference type="InterPro" id="IPR042095">
    <property type="entry name" value="SUMF_sf"/>
</dbReference>
<comment type="caution">
    <text evidence="7">The sequence shown here is derived from an EMBL/GenBank/DDBJ whole genome shotgun (WGS) entry which is preliminary data.</text>
</comment>
<reference evidence="7" key="2">
    <citation type="journal article" date="2021" name="Genome Biol. Evol.">
        <title>Developing a high-quality reference genome for a parasitic bivalve with doubly uniparental inheritance (Bivalvia: Unionida).</title>
        <authorList>
            <person name="Smith C.H."/>
        </authorList>
    </citation>
    <scope>NUCLEOTIDE SEQUENCE</scope>
    <source>
        <strain evidence="7">CHS0354</strain>
        <tissue evidence="7">Mantle</tissue>
    </source>
</reference>
<gene>
    <name evidence="7" type="ORF">CHS0354_011352</name>
</gene>
<evidence type="ECO:0000313" key="8">
    <source>
        <dbReference type="Proteomes" id="UP001195483"/>
    </source>
</evidence>
<sequence length="819" mass="93283">MQKILTGNLTFKSLCPPDLSKCTKEELEAYFQNSYDLNESLFTSLKDESMFYKCPDRLRLPLIFYYGHTAAVYVNKLILAGLLKERINLELETLFETGVDEMSWDDTENYRMGGNYKWPTVEEVVEYRRQVRNIILGIIHKTPLELPITMDSIWWALVMGMEHERIHLETSSVLIRQLPISMVTRPKGWKYAPLSTGSTQVKNTLIRVEGSEVTFGKPRDFPSYGWDNEYGQVKCWVPMFKASKFLITQREFLEFVKAGGYNREELWTEEGWRWKTFRQSKHPVFWVCDEGCKSGCGSDLATYSHCQLTEQTTCQLNGTTFGMNNGEDKISDGYLNAHLGGSTNEVNGTNDGLTNGQLNGVTNGLTNGHFNGYTNNLTNVANGDSSNQCSDDKQYKYRAMFDVIDMPWTWPVEVNYHEAKAYCTWMGPEFRLLIEAEHHVIRGNQESPSVGVTCDIIFSEKKEVNHNLHHGSSTPVDMYPPTELGFQDVFGNVWQWTEDHFNGLNGFSSHWLYDDFSTPCFDGRHNIILGGSWISTGDEASRFARYSFRRHFIQHAGFRIAKSVEHGIEPVNLPVRLVEMDLYVLGCGKQDNPIVLDKSAIKPQMVKSTNTQYQFDTVVALKGILEQEFGYRESFPVAVAGLCKKYGMTQKLVDSLVWLGAGVGRGPLLASTSFKQVLALDYGGQFVNTAVRLQKGEKILFTRPNWETGSASVDLIVLNPQRVTFKQLTWVSNEVGSHDITVVTFLERTVNPQAWLVRLWEITRKTGLVLIVSRDRTWNKDKLQPILENRLKCSGVEDMPYSGPKGYQEALVTIWKHTL</sequence>
<dbReference type="NCBIfam" id="TIGR04344">
    <property type="entry name" value="ovoA_Nterm"/>
    <property type="match status" value="1"/>
</dbReference>
<dbReference type="Gene3D" id="3.90.1580.10">
    <property type="entry name" value="paralog of FGE (formylglycine-generating enzyme)"/>
    <property type="match status" value="1"/>
</dbReference>
<dbReference type="EMBL" id="JAEAOA010000701">
    <property type="protein sequence ID" value="KAK3609166.1"/>
    <property type="molecule type" value="Genomic_DNA"/>
</dbReference>
<dbReference type="PANTHER" id="PTHR23150:SF26">
    <property type="entry name" value="GENERIC METHYLTRANSFERASE"/>
    <property type="match status" value="1"/>
</dbReference>
<dbReference type="Proteomes" id="UP001195483">
    <property type="component" value="Unassembled WGS sequence"/>
</dbReference>
<evidence type="ECO:0000256" key="4">
    <source>
        <dbReference type="ARBA" id="ARBA00037882"/>
    </source>
</evidence>
<reference evidence="7" key="1">
    <citation type="journal article" date="2021" name="Genome Biol. Evol.">
        <title>A High-Quality Reference Genome for a Parasitic Bivalve with Doubly Uniparental Inheritance (Bivalvia: Unionida).</title>
        <authorList>
            <person name="Smith C.H."/>
        </authorList>
    </citation>
    <scope>NUCLEOTIDE SEQUENCE</scope>
    <source>
        <strain evidence="7">CHS0354</strain>
    </source>
</reference>
<dbReference type="Pfam" id="PF12867">
    <property type="entry name" value="DinB_2"/>
    <property type="match status" value="1"/>
</dbReference>
<comment type="pathway">
    <text evidence="4">Amino-acid biosynthesis; ergothioneine biosynthesis.</text>
</comment>
<dbReference type="AlphaFoldDB" id="A0AAE0WC38"/>
<reference evidence="7" key="3">
    <citation type="submission" date="2023-05" db="EMBL/GenBank/DDBJ databases">
        <authorList>
            <person name="Smith C.H."/>
        </authorList>
    </citation>
    <scope>NUCLEOTIDE SEQUENCE</scope>
    <source>
        <strain evidence="7">CHS0354</strain>
        <tissue evidence="7">Mantle</tissue>
    </source>
</reference>
<evidence type="ECO:0008006" key="9">
    <source>
        <dbReference type="Google" id="ProtNLM"/>
    </source>
</evidence>
<dbReference type="InterPro" id="IPR005532">
    <property type="entry name" value="SUMF_dom"/>
</dbReference>
<keyword evidence="2" id="KW-0560">Oxidoreductase</keyword>